<keyword evidence="6" id="KW-1185">Reference proteome</keyword>
<dbReference type="Proteomes" id="UP001500979">
    <property type="component" value="Unassembled WGS sequence"/>
</dbReference>
<evidence type="ECO:0000313" key="6">
    <source>
        <dbReference type="Proteomes" id="UP001500979"/>
    </source>
</evidence>
<organism evidence="5 6">
    <name type="scientific">Saccharopolyspora taberi</name>
    <dbReference type="NCBI Taxonomy" id="60895"/>
    <lineage>
        <taxon>Bacteria</taxon>
        <taxon>Bacillati</taxon>
        <taxon>Actinomycetota</taxon>
        <taxon>Actinomycetes</taxon>
        <taxon>Pseudonocardiales</taxon>
        <taxon>Pseudonocardiaceae</taxon>
        <taxon>Saccharopolyspora</taxon>
    </lineage>
</organism>
<comment type="similarity">
    <text evidence="1">Belongs to the carbohydrate kinase PfkB family.</text>
</comment>
<dbReference type="CDD" id="cd01166">
    <property type="entry name" value="KdgK"/>
    <property type="match status" value="1"/>
</dbReference>
<keyword evidence="3 5" id="KW-0418">Kinase</keyword>
<feature type="domain" description="Carbohydrate kinase PfkB" evidence="4">
    <location>
        <begin position="1"/>
        <end position="286"/>
    </location>
</feature>
<dbReference type="InterPro" id="IPR052700">
    <property type="entry name" value="Carb_kinase_PfkB-like"/>
</dbReference>
<comment type="caution">
    <text evidence="5">The sequence shown here is derived from an EMBL/GenBank/DDBJ whole genome shotgun (WGS) entry which is preliminary data.</text>
</comment>
<keyword evidence="2" id="KW-0808">Transferase</keyword>
<evidence type="ECO:0000313" key="5">
    <source>
        <dbReference type="EMBL" id="GAA2780227.1"/>
    </source>
</evidence>
<evidence type="ECO:0000256" key="3">
    <source>
        <dbReference type="ARBA" id="ARBA00022777"/>
    </source>
</evidence>
<proteinExistence type="inferred from homology"/>
<dbReference type="RefSeq" id="WP_344678443.1">
    <property type="nucleotide sequence ID" value="NZ_BAAAUX010000005.1"/>
</dbReference>
<dbReference type="PANTHER" id="PTHR43320">
    <property type="entry name" value="SUGAR KINASE"/>
    <property type="match status" value="1"/>
</dbReference>
<dbReference type="SUPFAM" id="SSF53613">
    <property type="entry name" value="Ribokinase-like"/>
    <property type="match status" value="1"/>
</dbReference>
<evidence type="ECO:0000259" key="4">
    <source>
        <dbReference type="Pfam" id="PF00294"/>
    </source>
</evidence>
<name>A0ABN3V6T1_9PSEU</name>
<evidence type="ECO:0000256" key="1">
    <source>
        <dbReference type="ARBA" id="ARBA00010688"/>
    </source>
</evidence>
<accession>A0ABN3V6T1</accession>
<dbReference type="PANTHER" id="PTHR43320:SF2">
    <property type="entry name" value="2-DEHYDRO-3-DEOXYGLUCONOKINASE_2-DEHYDRO-3-DEOXYGALACTONOKINASE"/>
    <property type="match status" value="1"/>
</dbReference>
<dbReference type="InterPro" id="IPR029056">
    <property type="entry name" value="Ribokinase-like"/>
</dbReference>
<sequence length="314" mass="33288">MAEVLCLGETMALVAPAEPVALEVAESFTLAAGGAESNVAVHLAALGHRVEWASRLGADPLGRRLLAAVERAGVGTGPVEIRSDAPTGVYFKDPGPDGTTVHYYRAGSAASTMDENFLSDEQVEQPRLLHLSGITPALSAGCDRLVRRLLRRRGPVSFDVNHRPALWPAEQAAGPLRELAQQADIVFVGLDEATALWGVRTAEDVRRELDRPRTVVVKDAANTATAFGEAVAVVPAPKVEVVEPVGAGDAFAAGYLSGLLRGDDGVRRLRRGHLLAAHSLLSTEDHSTPPDAESIAEWLACDDRTWNDLSFSAG</sequence>
<dbReference type="InterPro" id="IPR011611">
    <property type="entry name" value="PfkB_dom"/>
</dbReference>
<dbReference type="GO" id="GO:0016301">
    <property type="term" value="F:kinase activity"/>
    <property type="evidence" value="ECO:0007669"/>
    <property type="project" value="UniProtKB-KW"/>
</dbReference>
<dbReference type="EMBL" id="BAAAUX010000005">
    <property type="protein sequence ID" value="GAA2780227.1"/>
    <property type="molecule type" value="Genomic_DNA"/>
</dbReference>
<gene>
    <name evidence="5" type="ORF">GCM10010470_12540</name>
</gene>
<reference evidence="5 6" key="1">
    <citation type="journal article" date="2019" name="Int. J. Syst. Evol. Microbiol.">
        <title>The Global Catalogue of Microorganisms (GCM) 10K type strain sequencing project: providing services to taxonomists for standard genome sequencing and annotation.</title>
        <authorList>
            <consortium name="The Broad Institute Genomics Platform"/>
            <consortium name="The Broad Institute Genome Sequencing Center for Infectious Disease"/>
            <person name="Wu L."/>
            <person name="Ma J."/>
        </authorList>
    </citation>
    <scope>NUCLEOTIDE SEQUENCE [LARGE SCALE GENOMIC DNA]</scope>
    <source>
        <strain evidence="5 6">JCM 9383</strain>
    </source>
</reference>
<protein>
    <submittedName>
        <fullName evidence="5">Sugar kinase</fullName>
    </submittedName>
</protein>
<evidence type="ECO:0000256" key="2">
    <source>
        <dbReference type="ARBA" id="ARBA00022679"/>
    </source>
</evidence>
<dbReference type="Pfam" id="PF00294">
    <property type="entry name" value="PfkB"/>
    <property type="match status" value="1"/>
</dbReference>
<dbReference type="Gene3D" id="3.40.1190.20">
    <property type="match status" value="1"/>
</dbReference>